<evidence type="ECO:0000313" key="2">
    <source>
        <dbReference type="Proteomes" id="UP000276133"/>
    </source>
</evidence>
<comment type="caution">
    <text evidence="1">The sequence shown here is derived from an EMBL/GenBank/DDBJ whole genome shotgun (WGS) entry which is preliminary data.</text>
</comment>
<evidence type="ECO:0000313" key="1">
    <source>
        <dbReference type="EMBL" id="RNA22512.1"/>
    </source>
</evidence>
<dbReference type="EMBL" id="REGN01003439">
    <property type="protein sequence ID" value="RNA22512.1"/>
    <property type="molecule type" value="Genomic_DNA"/>
</dbReference>
<sequence length="84" mass="9651">MTKWKYISEEEKVPLGSSERRSAFFSASLYIEDLDLSKTVLNFCCGSFGLLESTLCIKTIYEQKKSIVISKHLKQFFWSLSGDI</sequence>
<organism evidence="1 2">
    <name type="scientific">Brachionus plicatilis</name>
    <name type="common">Marine rotifer</name>
    <name type="synonym">Brachionus muelleri</name>
    <dbReference type="NCBI Taxonomy" id="10195"/>
    <lineage>
        <taxon>Eukaryota</taxon>
        <taxon>Metazoa</taxon>
        <taxon>Spiralia</taxon>
        <taxon>Gnathifera</taxon>
        <taxon>Rotifera</taxon>
        <taxon>Eurotatoria</taxon>
        <taxon>Monogononta</taxon>
        <taxon>Pseudotrocha</taxon>
        <taxon>Ploima</taxon>
        <taxon>Brachionidae</taxon>
        <taxon>Brachionus</taxon>
    </lineage>
</organism>
<gene>
    <name evidence="1" type="ORF">BpHYR1_016902</name>
</gene>
<reference evidence="1 2" key="1">
    <citation type="journal article" date="2018" name="Sci. Rep.">
        <title>Genomic signatures of local adaptation to the degree of environmental predictability in rotifers.</title>
        <authorList>
            <person name="Franch-Gras L."/>
            <person name="Hahn C."/>
            <person name="Garcia-Roger E.M."/>
            <person name="Carmona M.J."/>
            <person name="Serra M."/>
            <person name="Gomez A."/>
        </authorList>
    </citation>
    <scope>NUCLEOTIDE SEQUENCE [LARGE SCALE GENOMIC DNA]</scope>
    <source>
        <strain evidence="1">HYR1</strain>
    </source>
</reference>
<proteinExistence type="predicted"/>
<keyword evidence="2" id="KW-1185">Reference proteome</keyword>
<protein>
    <submittedName>
        <fullName evidence="1">Uncharacterized protein</fullName>
    </submittedName>
</protein>
<dbReference type="AlphaFoldDB" id="A0A3M7RG38"/>
<accession>A0A3M7RG38</accession>
<dbReference type="Proteomes" id="UP000276133">
    <property type="component" value="Unassembled WGS sequence"/>
</dbReference>
<name>A0A3M7RG38_BRAPC</name>